<dbReference type="Proteomes" id="UP000218231">
    <property type="component" value="Unassembled WGS sequence"/>
</dbReference>
<comment type="caution">
    <text evidence="2">The sequence shown here is derived from an EMBL/GenBank/DDBJ whole genome shotgun (WGS) entry which is preliminary data.</text>
</comment>
<protein>
    <submittedName>
        <fullName evidence="2">Uncharacterized protein</fullName>
    </submittedName>
</protein>
<name>A0A2A2M5D2_9BILA</name>
<feature type="region of interest" description="Disordered" evidence="1">
    <location>
        <begin position="1"/>
        <end position="140"/>
    </location>
</feature>
<evidence type="ECO:0000256" key="1">
    <source>
        <dbReference type="SAM" id="MobiDB-lite"/>
    </source>
</evidence>
<feature type="compositionally biased region" description="Basic and acidic residues" evidence="1">
    <location>
        <begin position="49"/>
        <end position="62"/>
    </location>
</feature>
<keyword evidence="3" id="KW-1185">Reference proteome</keyword>
<reference evidence="2 3" key="1">
    <citation type="journal article" date="2017" name="Curr. Biol.">
        <title>Genome architecture and evolution of a unichromosomal asexual nematode.</title>
        <authorList>
            <person name="Fradin H."/>
            <person name="Zegar C."/>
            <person name="Gutwein M."/>
            <person name="Lucas J."/>
            <person name="Kovtun M."/>
            <person name="Corcoran D."/>
            <person name="Baugh L.R."/>
            <person name="Kiontke K."/>
            <person name="Gunsalus K."/>
            <person name="Fitch D.H."/>
            <person name="Piano F."/>
        </authorList>
    </citation>
    <scope>NUCLEOTIDE SEQUENCE [LARGE SCALE GENOMIC DNA]</scope>
    <source>
        <strain evidence="2">PF1309</strain>
    </source>
</reference>
<dbReference type="EMBL" id="LIAE01005263">
    <property type="protein sequence ID" value="PAV93447.1"/>
    <property type="molecule type" value="Genomic_DNA"/>
</dbReference>
<feature type="compositionally biased region" description="Basic and acidic residues" evidence="1">
    <location>
        <begin position="12"/>
        <end position="22"/>
    </location>
</feature>
<accession>A0A2A2M5D2</accession>
<proteinExistence type="predicted"/>
<gene>
    <name evidence="2" type="ORF">WR25_19930</name>
</gene>
<evidence type="ECO:0000313" key="2">
    <source>
        <dbReference type="EMBL" id="PAV93447.1"/>
    </source>
</evidence>
<feature type="compositionally biased region" description="Basic and acidic residues" evidence="1">
    <location>
        <begin position="31"/>
        <end position="42"/>
    </location>
</feature>
<sequence length="140" mass="15123">MAAPACQSACFRQDRGALEARRGQRRGGGGGDHRIGDERGRGEAPCCEEQERRHQGGKRDEIAVMDGQSGEARDPRLAERRRPHPRGEPADQREAEDDDDEGEAAHAAARVELGTPATRTPSPRSCPPPRRKVDPGPSSG</sequence>
<organism evidence="2 3">
    <name type="scientific">Diploscapter pachys</name>
    <dbReference type="NCBI Taxonomy" id="2018661"/>
    <lineage>
        <taxon>Eukaryota</taxon>
        <taxon>Metazoa</taxon>
        <taxon>Ecdysozoa</taxon>
        <taxon>Nematoda</taxon>
        <taxon>Chromadorea</taxon>
        <taxon>Rhabditida</taxon>
        <taxon>Rhabditina</taxon>
        <taxon>Rhabditomorpha</taxon>
        <taxon>Rhabditoidea</taxon>
        <taxon>Rhabditidae</taxon>
        <taxon>Diploscapter</taxon>
    </lineage>
</organism>
<evidence type="ECO:0000313" key="3">
    <source>
        <dbReference type="Proteomes" id="UP000218231"/>
    </source>
</evidence>
<feature type="compositionally biased region" description="Basic and acidic residues" evidence="1">
    <location>
        <begin position="71"/>
        <end position="93"/>
    </location>
</feature>
<dbReference type="AlphaFoldDB" id="A0A2A2M5D2"/>